<keyword evidence="1" id="KW-0812">Transmembrane</keyword>
<evidence type="ECO:0000256" key="1">
    <source>
        <dbReference type="SAM" id="Phobius"/>
    </source>
</evidence>
<keyword evidence="4" id="KW-1185">Reference proteome</keyword>
<dbReference type="SUPFAM" id="SSF51206">
    <property type="entry name" value="cAMP-binding domain-like"/>
    <property type="match status" value="1"/>
</dbReference>
<dbReference type="EMBL" id="LDAU01000044">
    <property type="protein sequence ID" value="KRX09702.1"/>
    <property type="molecule type" value="Genomic_DNA"/>
</dbReference>
<dbReference type="InterPro" id="IPR014710">
    <property type="entry name" value="RmlC-like_jellyroll"/>
</dbReference>
<gene>
    <name evidence="3" type="ORF">PPERSA_02574</name>
</gene>
<organism evidence="3 4">
    <name type="scientific">Pseudocohnilembus persalinus</name>
    <name type="common">Ciliate</name>
    <dbReference type="NCBI Taxonomy" id="266149"/>
    <lineage>
        <taxon>Eukaryota</taxon>
        <taxon>Sar</taxon>
        <taxon>Alveolata</taxon>
        <taxon>Ciliophora</taxon>
        <taxon>Intramacronucleata</taxon>
        <taxon>Oligohymenophorea</taxon>
        <taxon>Scuticociliatia</taxon>
        <taxon>Philasterida</taxon>
        <taxon>Pseudocohnilembidae</taxon>
        <taxon>Pseudocohnilembus</taxon>
    </lineage>
</organism>
<name>A0A0V0R5D0_PSEPJ</name>
<comment type="caution">
    <text evidence="3">The sequence shown here is derived from an EMBL/GenBank/DDBJ whole genome shotgun (WGS) entry which is preliminary data.</text>
</comment>
<dbReference type="CDD" id="cd00038">
    <property type="entry name" value="CAP_ED"/>
    <property type="match status" value="1"/>
</dbReference>
<keyword evidence="1" id="KW-0472">Membrane</keyword>
<dbReference type="InParanoid" id="A0A0V0R5D0"/>
<feature type="transmembrane region" description="Helical" evidence="1">
    <location>
        <begin position="6"/>
        <end position="27"/>
    </location>
</feature>
<dbReference type="OrthoDB" id="441412at2759"/>
<dbReference type="Proteomes" id="UP000054937">
    <property type="component" value="Unassembled WGS sequence"/>
</dbReference>
<feature type="domain" description="Cyclic nucleotide-binding" evidence="2">
    <location>
        <begin position="405"/>
        <end position="491"/>
    </location>
</feature>
<feature type="transmembrane region" description="Helical" evidence="1">
    <location>
        <begin position="137"/>
        <end position="158"/>
    </location>
</feature>
<evidence type="ECO:0000313" key="3">
    <source>
        <dbReference type="EMBL" id="KRX09702.1"/>
    </source>
</evidence>
<reference evidence="3 4" key="1">
    <citation type="journal article" date="2015" name="Sci. Rep.">
        <title>Genome of the facultative scuticociliatosis pathogen Pseudocohnilembus persalinus provides insight into its virulence through horizontal gene transfer.</title>
        <authorList>
            <person name="Xiong J."/>
            <person name="Wang G."/>
            <person name="Cheng J."/>
            <person name="Tian M."/>
            <person name="Pan X."/>
            <person name="Warren A."/>
            <person name="Jiang C."/>
            <person name="Yuan D."/>
            <person name="Miao W."/>
        </authorList>
    </citation>
    <scope>NUCLEOTIDE SEQUENCE [LARGE SCALE GENOMIC DNA]</scope>
    <source>
        <strain evidence="3">36N120E</strain>
    </source>
</reference>
<dbReference type="Gene3D" id="2.60.120.10">
    <property type="entry name" value="Jelly Rolls"/>
    <property type="match status" value="1"/>
</dbReference>
<evidence type="ECO:0000313" key="4">
    <source>
        <dbReference type="Proteomes" id="UP000054937"/>
    </source>
</evidence>
<dbReference type="PROSITE" id="PS50042">
    <property type="entry name" value="CNMP_BINDING_3"/>
    <property type="match status" value="1"/>
</dbReference>
<accession>A0A0V0R5D0</accession>
<dbReference type="InterPro" id="IPR000595">
    <property type="entry name" value="cNMP-bd_dom"/>
</dbReference>
<evidence type="ECO:0000259" key="2">
    <source>
        <dbReference type="PROSITE" id="PS50042"/>
    </source>
</evidence>
<proteinExistence type="predicted"/>
<sequence length="514" mass="59173">MANGLIIAFPALIINIICLAITFKYIFGYSQFSFQSALNLAAILGPASPGIFANKLTAMNVPAKYTTVFKIEQQFGLGLGLFICKQVLTQDTNYQSSTDLFYTILKLFGNVISSLLLGTIFALVFSKWLERAKNDQLLINVIVQVCISIQAFICQNITHPYGGFSMGLASMTLGLFMSVTGKLHISQNAAAIRLSDKRMGTQAFKEIEYACNICLDNSEQSIGIFEIIRTKFQSVPSLAFLFNFRRFSIINKLVVHSINKHIAQIYEICIMTAGSLRDIIQHLNSFKLFNSPVFEQQLDQSQYQQVKHIILQELIQEMRRIDDYMQELYYTYSSILKSMQTRIAIVLLINFAFQYIKHLKKTKLLQRHEYKRLKNKFLDKLYNLNVIKLELDLPNIEFFGIDFPLIQKLDKVELQLLQKDMIIKNFKKGEIVYKNDDYSDYVYFLIQGEIEEKLNKNVSLIKSIGHFVGYMNLINDKKCVSTATVKKDCQCQLGFIKQTFSAQIWSLNWQIYDR</sequence>
<dbReference type="InterPro" id="IPR018490">
    <property type="entry name" value="cNMP-bd_dom_sf"/>
</dbReference>
<protein>
    <submittedName>
        <fullName evidence="3">Cyclic nucleotide-binding protein</fullName>
    </submittedName>
</protein>
<dbReference type="AlphaFoldDB" id="A0A0V0R5D0"/>
<feature type="transmembrane region" description="Helical" evidence="1">
    <location>
        <begin position="100"/>
        <end position="125"/>
    </location>
</feature>
<dbReference type="Pfam" id="PF00027">
    <property type="entry name" value="cNMP_binding"/>
    <property type="match status" value="1"/>
</dbReference>
<keyword evidence="1" id="KW-1133">Transmembrane helix</keyword>